<dbReference type="GO" id="GO:0004984">
    <property type="term" value="F:olfactory receptor activity"/>
    <property type="evidence" value="ECO:0007669"/>
    <property type="project" value="InterPro"/>
</dbReference>
<proteinExistence type="predicted"/>
<dbReference type="SUPFAM" id="SSF56112">
    <property type="entry name" value="Protein kinase-like (PK-like)"/>
    <property type="match status" value="1"/>
</dbReference>
<dbReference type="PROSITE" id="PS50011">
    <property type="entry name" value="PROTEIN_KINASE_DOM"/>
    <property type="match status" value="1"/>
</dbReference>
<dbReference type="InterPro" id="IPR013783">
    <property type="entry name" value="Ig-like_fold"/>
</dbReference>
<keyword evidence="30" id="KW-1185">Reference proteome</keyword>
<gene>
    <name evidence="29" type="ORF">RN001_013152</name>
</gene>
<evidence type="ECO:0000256" key="6">
    <source>
        <dbReference type="ARBA" id="ARBA00022679"/>
    </source>
</evidence>
<dbReference type="InterPro" id="IPR020635">
    <property type="entry name" value="Tyr_kinase_cat_dom"/>
</dbReference>
<dbReference type="PRINTS" id="PR00109">
    <property type="entry name" value="TYRKINASE"/>
</dbReference>
<keyword evidence="18" id="KW-0829">Tyrosine-protein kinase</keyword>
<dbReference type="Gene3D" id="3.80.20.20">
    <property type="entry name" value="Receptor L-domain"/>
    <property type="match status" value="2"/>
</dbReference>
<dbReference type="GO" id="GO:0005524">
    <property type="term" value="F:ATP binding"/>
    <property type="evidence" value="ECO:0007669"/>
    <property type="project" value="UniProtKB-UniRule"/>
</dbReference>
<keyword evidence="14" id="KW-0418">Kinase</keyword>
<evidence type="ECO:0000256" key="15">
    <source>
        <dbReference type="ARBA" id="ARBA00022840"/>
    </source>
</evidence>
<evidence type="ECO:0000259" key="27">
    <source>
        <dbReference type="PROSITE" id="PS50011"/>
    </source>
</evidence>
<dbReference type="PROSITE" id="PS00109">
    <property type="entry name" value="PROTEIN_KINASE_TYR"/>
    <property type="match status" value="1"/>
</dbReference>
<evidence type="ECO:0000256" key="1">
    <source>
        <dbReference type="ARBA" id="ARBA00004141"/>
    </source>
</evidence>
<dbReference type="GO" id="GO:0030424">
    <property type="term" value="C:axon"/>
    <property type="evidence" value="ECO:0007669"/>
    <property type="project" value="TreeGrafter"/>
</dbReference>
<keyword evidence="13 24" id="KW-0547">Nucleotide-binding</keyword>
<dbReference type="InterPro" id="IPR036941">
    <property type="entry name" value="Rcpt_L-dom_sf"/>
</dbReference>
<evidence type="ECO:0000259" key="28">
    <source>
        <dbReference type="PROSITE" id="PS50853"/>
    </source>
</evidence>
<feature type="transmembrane region" description="Helical" evidence="26">
    <location>
        <begin position="796"/>
        <end position="827"/>
    </location>
</feature>
<keyword evidence="15 24" id="KW-0067">ATP-binding</keyword>
<evidence type="ECO:0000256" key="18">
    <source>
        <dbReference type="ARBA" id="ARBA00023137"/>
    </source>
</evidence>
<dbReference type="GO" id="GO:0043560">
    <property type="term" value="F:insulin receptor substrate binding"/>
    <property type="evidence" value="ECO:0007669"/>
    <property type="project" value="TreeGrafter"/>
</dbReference>
<dbReference type="InterPro" id="IPR008266">
    <property type="entry name" value="Tyr_kinase_AS"/>
</dbReference>
<evidence type="ECO:0000256" key="21">
    <source>
        <dbReference type="ARBA" id="ARBA00023211"/>
    </source>
</evidence>
<organism evidence="29 30">
    <name type="scientific">Aquatica leii</name>
    <dbReference type="NCBI Taxonomy" id="1421715"/>
    <lineage>
        <taxon>Eukaryota</taxon>
        <taxon>Metazoa</taxon>
        <taxon>Ecdysozoa</taxon>
        <taxon>Arthropoda</taxon>
        <taxon>Hexapoda</taxon>
        <taxon>Insecta</taxon>
        <taxon>Pterygota</taxon>
        <taxon>Neoptera</taxon>
        <taxon>Endopterygota</taxon>
        <taxon>Coleoptera</taxon>
        <taxon>Polyphaga</taxon>
        <taxon>Elateriformia</taxon>
        <taxon>Elateroidea</taxon>
        <taxon>Lampyridae</taxon>
        <taxon>Luciolinae</taxon>
        <taxon>Aquatica</taxon>
    </lineage>
</organism>
<keyword evidence="16 26" id="KW-1133">Transmembrane helix</keyword>
<keyword evidence="9" id="KW-0479">Metal-binding</keyword>
<dbReference type="SUPFAM" id="SSF57184">
    <property type="entry name" value="Growth factor receptor domain"/>
    <property type="match status" value="1"/>
</dbReference>
<evidence type="ECO:0000256" key="10">
    <source>
        <dbReference type="ARBA" id="ARBA00022725"/>
    </source>
</evidence>
<reference evidence="30" key="1">
    <citation type="submission" date="2023-01" db="EMBL/GenBank/DDBJ databases">
        <title>Key to firefly adult light organ development and bioluminescence: homeobox transcription factors regulate luciferase expression and transportation to peroxisome.</title>
        <authorList>
            <person name="Fu X."/>
        </authorList>
    </citation>
    <scope>NUCLEOTIDE SEQUENCE [LARGE SCALE GENOMIC DNA]</scope>
</reference>
<dbReference type="InterPro" id="IPR009030">
    <property type="entry name" value="Growth_fac_rcpt_cys_sf"/>
</dbReference>
<feature type="binding site" evidence="24">
    <location>
        <position position="1874"/>
    </location>
    <ligand>
        <name>ATP</name>
        <dbReference type="ChEBI" id="CHEBI:30616"/>
    </ligand>
</feature>
<dbReference type="InterPro" id="IPR036116">
    <property type="entry name" value="FN3_sf"/>
</dbReference>
<feature type="domain" description="Protein kinase" evidence="27">
    <location>
        <begin position="1845"/>
        <end position="2112"/>
    </location>
</feature>
<dbReference type="CDD" id="cd00064">
    <property type="entry name" value="FU"/>
    <property type="match status" value="1"/>
</dbReference>
<dbReference type="InterPro" id="IPR001245">
    <property type="entry name" value="Ser-Thr/Tyr_kinase_cat_dom"/>
</dbReference>
<dbReference type="Pfam" id="PF02949">
    <property type="entry name" value="7tm_6"/>
    <property type="match status" value="2"/>
</dbReference>
<dbReference type="Pfam" id="PF07714">
    <property type="entry name" value="PK_Tyr_Ser-Thr"/>
    <property type="match status" value="1"/>
</dbReference>
<evidence type="ECO:0000256" key="8">
    <source>
        <dbReference type="ARBA" id="ARBA00022692"/>
    </source>
</evidence>
<evidence type="ECO:0000256" key="20">
    <source>
        <dbReference type="ARBA" id="ARBA00023180"/>
    </source>
</evidence>
<dbReference type="Pfam" id="PF00757">
    <property type="entry name" value="Furin-like"/>
    <property type="match status" value="1"/>
</dbReference>
<dbReference type="InterPro" id="IPR050122">
    <property type="entry name" value="RTK"/>
</dbReference>
<feature type="domain" description="Fibronectin type-III" evidence="28">
    <location>
        <begin position="1683"/>
        <end position="1780"/>
    </location>
</feature>
<keyword evidence="4" id="KW-0597">Phosphoprotein</keyword>
<dbReference type="SUPFAM" id="SSF52058">
    <property type="entry name" value="L domain-like"/>
    <property type="match status" value="2"/>
</dbReference>
<evidence type="ECO:0000256" key="2">
    <source>
        <dbReference type="ARBA" id="ARBA00004479"/>
    </source>
</evidence>
<dbReference type="InterPro" id="IPR011009">
    <property type="entry name" value="Kinase-like_dom_sf"/>
</dbReference>
<dbReference type="Proteomes" id="UP001353858">
    <property type="component" value="Unassembled WGS sequence"/>
</dbReference>
<keyword evidence="8 26" id="KW-0812">Transmembrane</keyword>
<dbReference type="GO" id="GO:0005009">
    <property type="term" value="F:insulin receptor activity"/>
    <property type="evidence" value="ECO:0007669"/>
    <property type="project" value="TreeGrafter"/>
</dbReference>
<dbReference type="Gene3D" id="2.60.40.10">
    <property type="entry name" value="Immunoglobulins"/>
    <property type="match status" value="3"/>
</dbReference>
<dbReference type="InterPro" id="IPR004117">
    <property type="entry name" value="7tm6_olfct_rcpt"/>
</dbReference>
<keyword evidence="5" id="KW-0716">Sensory transduction</keyword>
<evidence type="ECO:0000256" key="23">
    <source>
        <dbReference type="ARBA" id="ARBA00051243"/>
    </source>
</evidence>
<dbReference type="GO" id="GO:0043410">
    <property type="term" value="P:positive regulation of MAPK cascade"/>
    <property type="evidence" value="ECO:0007669"/>
    <property type="project" value="TreeGrafter"/>
</dbReference>
<dbReference type="GO" id="GO:0051897">
    <property type="term" value="P:positive regulation of phosphatidylinositol 3-kinase/protein kinase B signal transduction"/>
    <property type="evidence" value="ECO:0007669"/>
    <property type="project" value="TreeGrafter"/>
</dbReference>
<accession>A0AAN7NZL2</accession>
<keyword evidence="6" id="KW-0808">Transferase</keyword>
<protein>
    <recommendedName>
        <fullName evidence="3">receptor protein-tyrosine kinase</fullName>
        <ecNumber evidence="3">2.7.10.1</ecNumber>
    </recommendedName>
</protein>
<keyword evidence="10" id="KW-0552">Olfaction</keyword>
<evidence type="ECO:0000256" key="11">
    <source>
        <dbReference type="ARBA" id="ARBA00022729"/>
    </source>
</evidence>
<keyword evidence="12" id="KW-0677">Repeat</keyword>
<evidence type="ECO:0000256" key="17">
    <source>
        <dbReference type="ARBA" id="ARBA00023136"/>
    </source>
</evidence>
<evidence type="ECO:0000256" key="25">
    <source>
        <dbReference type="SAM" id="MobiDB-lite"/>
    </source>
</evidence>
<dbReference type="GO" id="GO:0005899">
    <property type="term" value="C:insulin receptor complex"/>
    <property type="evidence" value="ECO:0007669"/>
    <property type="project" value="TreeGrafter"/>
</dbReference>
<keyword evidence="19" id="KW-0675">Receptor</keyword>
<evidence type="ECO:0000256" key="3">
    <source>
        <dbReference type="ARBA" id="ARBA00011902"/>
    </source>
</evidence>
<name>A0AAN7NZL2_9COLE</name>
<dbReference type="PROSITE" id="PS50853">
    <property type="entry name" value="FN3"/>
    <property type="match status" value="1"/>
</dbReference>
<evidence type="ECO:0000256" key="4">
    <source>
        <dbReference type="ARBA" id="ARBA00022553"/>
    </source>
</evidence>
<evidence type="ECO:0000256" key="9">
    <source>
        <dbReference type="ARBA" id="ARBA00022723"/>
    </source>
</evidence>
<comment type="subcellular location">
    <subcellularLocation>
        <location evidence="1">Membrane</location>
        <topology evidence="1">Multi-pass membrane protein</topology>
    </subcellularLocation>
    <subcellularLocation>
        <location evidence="2">Membrane</location>
        <topology evidence="2">Single-pass type I membrane protein</topology>
    </subcellularLocation>
</comment>
<evidence type="ECO:0000256" key="22">
    <source>
        <dbReference type="ARBA" id="ARBA00023224"/>
    </source>
</evidence>
<dbReference type="CDD" id="cd00063">
    <property type="entry name" value="FN3"/>
    <property type="match status" value="3"/>
</dbReference>
<dbReference type="InterPro" id="IPR003961">
    <property type="entry name" value="FN3_dom"/>
</dbReference>
<dbReference type="EMBL" id="JARPUR010000006">
    <property type="protein sequence ID" value="KAK4873792.1"/>
    <property type="molecule type" value="Genomic_DNA"/>
</dbReference>
<dbReference type="GO" id="GO:0042593">
    <property type="term" value="P:glucose homeostasis"/>
    <property type="evidence" value="ECO:0007669"/>
    <property type="project" value="TreeGrafter"/>
</dbReference>
<dbReference type="FunFam" id="1.10.510.10:FF:001227">
    <property type="entry name" value="Tyrosine-protein kinase receptor"/>
    <property type="match status" value="1"/>
</dbReference>
<dbReference type="SUPFAM" id="SSF49265">
    <property type="entry name" value="Fibronectin type III"/>
    <property type="match status" value="2"/>
</dbReference>
<dbReference type="Gene3D" id="1.10.510.10">
    <property type="entry name" value="Transferase(Phosphotransferase) domain 1"/>
    <property type="match status" value="1"/>
</dbReference>
<dbReference type="EC" id="2.7.10.1" evidence="3"/>
<feature type="transmembrane region" description="Helical" evidence="26">
    <location>
        <begin position="1785"/>
        <end position="1809"/>
    </location>
</feature>
<dbReference type="InterPro" id="IPR006211">
    <property type="entry name" value="Furin-like_Cys-rich_dom"/>
</dbReference>
<evidence type="ECO:0000256" key="26">
    <source>
        <dbReference type="SAM" id="Phobius"/>
    </source>
</evidence>
<evidence type="ECO:0000313" key="29">
    <source>
        <dbReference type="EMBL" id="KAK4873792.1"/>
    </source>
</evidence>
<dbReference type="GO" id="GO:0046872">
    <property type="term" value="F:metal ion binding"/>
    <property type="evidence" value="ECO:0007669"/>
    <property type="project" value="UniProtKB-KW"/>
</dbReference>
<evidence type="ECO:0000256" key="24">
    <source>
        <dbReference type="PROSITE-ProRule" id="PRU10141"/>
    </source>
</evidence>
<dbReference type="PANTHER" id="PTHR24416">
    <property type="entry name" value="TYROSINE-PROTEIN KINASE RECEPTOR"/>
    <property type="match status" value="1"/>
</dbReference>
<dbReference type="SMART" id="SM00060">
    <property type="entry name" value="FN3"/>
    <property type="match status" value="3"/>
</dbReference>
<dbReference type="PANTHER" id="PTHR24416:SF525">
    <property type="entry name" value="INSULIN-LIKE RECEPTOR"/>
    <property type="match status" value="1"/>
</dbReference>
<keyword evidence="7" id="KW-0165">Cleavage on pair of basic residues</keyword>
<evidence type="ECO:0000256" key="7">
    <source>
        <dbReference type="ARBA" id="ARBA00022685"/>
    </source>
</evidence>
<feature type="transmembrane region" description="Helical" evidence="26">
    <location>
        <begin position="754"/>
        <end position="775"/>
    </location>
</feature>
<evidence type="ECO:0000256" key="13">
    <source>
        <dbReference type="ARBA" id="ARBA00022741"/>
    </source>
</evidence>
<evidence type="ECO:0000256" key="14">
    <source>
        <dbReference type="ARBA" id="ARBA00022777"/>
    </source>
</evidence>
<evidence type="ECO:0000256" key="12">
    <source>
        <dbReference type="ARBA" id="ARBA00022737"/>
    </source>
</evidence>
<comment type="caution">
    <text evidence="29">The sequence shown here is derived from an EMBL/GenBank/DDBJ whole genome shotgun (WGS) entry which is preliminary data.</text>
</comment>
<evidence type="ECO:0000256" key="5">
    <source>
        <dbReference type="ARBA" id="ARBA00022606"/>
    </source>
</evidence>
<keyword evidence="21" id="KW-0464">Manganese</keyword>
<dbReference type="PROSITE" id="PS00107">
    <property type="entry name" value="PROTEIN_KINASE_ATP"/>
    <property type="match status" value="1"/>
</dbReference>
<keyword evidence="22" id="KW-0807">Transducer</keyword>
<keyword evidence="17 26" id="KW-0472">Membrane</keyword>
<feature type="compositionally biased region" description="Basic and acidic residues" evidence="25">
    <location>
        <begin position="90"/>
        <end position="106"/>
    </location>
</feature>
<evidence type="ECO:0000313" key="30">
    <source>
        <dbReference type="Proteomes" id="UP001353858"/>
    </source>
</evidence>
<comment type="catalytic activity">
    <reaction evidence="23">
        <text>L-tyrosyl-[protein] + ATP = O-phospho-L-tyrosyl-[protein] + ADP + H(+)</text>
        <dbReference type="Rhea" id="RHEA:10596"/>
        <dbReference type="Rhea" id="RHEA-COMP:10136"/>
        <dbReference type="Rhea" id="RHEA-COMP:20101"/>
        <dbReference type="ChEBI" id="CHEBI:15378"/>
        <dbReference type="ChEBI" id="CHEBI:30616"/>
        <dbReference type="ChEBI" id="CHEBI:46858"/>
        <dbReference type="ChEBI" id="CHEBI:61978"/>
        <dbReference type="ChEBI" id="CHEBI:456216"/>
        <dbReference type="EC" id="2.7.10.1"/>
    </reaction>
</comment>
<feature type="region of interest" description="Disordered" evidence="25">
    <location>
        <begin position="90"/>
        <end position="142"/>
    </location>
</feature>
<sequence>MDRKSKILMMALSRNKKDDNVLHYLQTSKYESTKGLNASEIKIILSDYHKLLNENKSSRCFSATPYSNGYAQIKETSSIEKIHGTRFQVEKAKRHNGSEDCDRETIDTNTLVDETDPYEDSGDEYVPDSDETSDSETDSDSQNFFSKALNKKLNIDNEKVYYCKSSTTHIEKRTCTDKRLNHNKNKNYGELDISNHNNKGINTVCNLENISDDNLDIEIKVQNEIILQGLDTNFCSSYENFNQYNKIANIEYDQHNLKLDIQKEVSNLRKPTAKRVWNKKDYCFFCDTDVIKFSRHVLRRHSAEIEVQEILAFKVRDKRRKHLFNKLRNKGNFIKSSNAENVVPIRKPALGNPELPTASTFLPCKYCKGYYKKKYLYRHVKKCPHNNDDKTIKVNAQSEGQSLLSAYKKNDILRKEIFPNMRPDAISFTAKTDPLICAVAVRYLKSHRDKQFRLVASRKMRQLAALLIEVKKKTKVKCLLDALNPLNFDILVECTKIIAKYDNDSETYGAPSLATQMGTELKDCIDVAYNMSIKKFRKETENTNQLKILKDLIISEWRYEVSTIANNNLQQKKWNKPSLIPLAEDLTLLKTYLHAKGAKCRNALQLKPDDEKAFKTLVEITYVQLLLLNRRRVGELQRMTVISYTTNINNQNSFEFDSCISESEKVLMRGLLTLLLVLEVIIHWRGIDSLLAGASSVAAYGQMVIQMVLIMRALSIIDAMVKNVNKFWSHEKVNADIINEIETDYKFVKRLLKFIQICYLLAIAAYFIQPLFIKIRKFPIELYQPVDLLTSPRYEITYLLLFLNALVAIPFLIGFDMIYITIILHIITQLKIIKSGFENLNINENIDGDDSDCLKEIGNLVEHHAFVLQFPPPIDVLAQCAIFLFCCSGELFIYCTGGTIIKEESASVANAIYSCKWYSKTQPNLRKSVTMILRRSLYGDQIAVGGMFELNLESFTNVMKTEVWNTVKDYENKLRGCTVIVGYLKILLIENATIDDYKNITFPDLVEIKGYFLIYRVYGVTTLGNLFPNLAVIRGNVLFTDYSLVLYDMLNLQEIGLHKLQYIARGSTRIDKCPQLCYVNTVDWSLIGSLSHNLHYFNTNEDICDSCPERCNGRCWNQNDCQLLPEDSCDPECIGCKGTTNQDCTICKMFRDEAKCVSKCKKPKILYAEHGTCITRSECLKLPNGPWWPFKEECIKSCPTGYHEISKQGGCKLCLDCPKHCSGVEIDSIASAETLLGCTHVNGSLSIRVDSKNTADELDRCLGLIQEISGYLRIYRSYSLTSLESLKNLKAIRGEQLYNNRHALVVYENQNLHKLWNWKTMQIKNGTLLFHYNSHLCLSEIQKLAKLSNVNYSTFDVSPYSNGDKRACNNITLNITVTELTSSSIVLEWDEYTSNANSWYVIGYLIYYIEDNLQNITVFDERDECVRNNWNSKFVSNATVKIENLNAFSYYAYYVKIYATMPTLGGQTNIMYFMTLSDDPSNPHHLNAISLSSDSITLTWKPPTFPNGLLSHYVVIAYLETDDPKFILRRNYCDYPHQVPRVETTATNPFKMPDTNLTCCKKDLVTPDTRFHSICNIWNFGKSQKGCQTYMTYSVEDATNPEDTLKVVLIDDKTHKIKKRSDKPSNMIEDVIDDPEATSYVIKPLKHFSMYFILLKACNNMTQCSGPEMISQRTLMKKNADDIPSEVQVEVDGKNSIIKWAEPKDPNAVTVAYYIEHRRVDLENAAPFSECITREEYLSFNSKYKIKNLLPGTYSVRVKSVSLAGDGKFTDVKEFEISSLSNTTLTAVLISLAFIAIIIGIIACCYYYYKRNNNIDKLRLLAKANSERTGTDYIPDEWELKREDIEIQNELGQGTFGMVYHGLIISQNLPCAIKSINSDADESDRIYFLNEASVMKSFSNAYHVVKLLGVVSKGNPPLVVMELMGRGDLKSFLRQSRNPSTAITCAEMYRMAAEIADGMMYLSAKKFVHRDLAARNCMVAADHTVKVGDFGMARDVYYTDYYKKDTGGLMPIRWMSPESLADGVFTVESDVWSYGVVLWEIATLAEQPYQGLANEQVFQFVTAQGTLERPLECSDLLYDIMEVCWKWKPKDRPRFEDIIQKLESHVGQHFRLVSFYHSSEGEQFLRNSQTRTYSPSALLSHLNKNDGVYWDACYDDVDLNIG</sequence>
<dbReference type="Pfam" id="PF01030">
    <property type="entry name" value="Recep_L_domain"/>
    <property type="match status" value="2"/>
</dbReference>
<keyword evidence="20" id="KW-0325">Glycoprotein</keyword>
<dbReference type="InterPro" id="IPR000494">
    <property type="entry name" value="Rcpt_L-dom"/>
</dbReference>
<dbReference type="SMART" id="SM00219">
    <property type="entry name" value="TyrKc"/>
    <property type="match status" value="1"/>
</dbReference>
<dbReference type="InterPro" id="IPR006212">
    <property type="entry name" value="Furin_repeat"/>
</dbReference>
<evidence type="ECO:0000256" key="16">
    <source>
        <dbReference type="ARBA" id="ARBA00022989"/>
    </source>
</evidence>
<dbReference type="Gene3D" id="3.30.200.20">
    <property type="entry name" value="Phosphorylase Kinase, domain 1"/>
    <property type="match status" value="1"/>
</dbReference>
<dbReference type="InterPro" id="IPR017441">
    <property type="entry name" value="Protein_kinase_ATP_BS"/>
</dbReference>
<evidence type="ECO:0000256" key="19">
    <source>
        <dbReference type="ARBA" id="ARBA00023170"/>
    </source>
</evidence>
<feature type="compositionally biased region" description="Acidic residues" evidence="25">
    <location>
        <begin position="113"/>
        <end position="139"/>
    </location>
</feature>
<keyword evidence="11" id="KW-0732">Signal</keyword>
<dbReference type="GO" id="GO:0005549">
    <property type="term" value="F:odorant binding"/>
    <property type="evidence" value="ECO:0007669"/>
    <property type="project" value="InterPro"/>
</dbReference>
<dbReference type="InterPro" id="IPR000719">
    <property type="entry name" value="Prot_kinase_dom"/>
</dbReference>